<evidence type="ECO:0000259" key="11">
    <source>
        <dbReference type="Pfam" id="PF01478"/>
    </source>
</evidence>
<proteinExistence type="inferred from homology"/>
<dbReference type="PANTHER" id="PTHR30487:SF0">
    <property type="entry name" value="PREPILIN LEADER PEPTIDASE_N-METHYLTRANSFERASE-RELATED"/>
    <property type="match status" value="1"/>
</dbReference>
<feature type="transmembrane region" description="Helical" evidence="10">
    <location>
        <begin position="183"/>
        <end position="203"/>
    </location>
</feature>
<dbReference type="PRINTS" id="PR00864">
    <property type="entry name" value="PREPILNPTASE"/>
</dbReference>
<dbReference type="GO" id="GO:0032259">
    <property type="term" value="P:methylation"/>
    <property type="evidence" value="ECO:0007669"/>
    <property type="project" value="UniProtKB-KW"/>
</dbReference>
<name>A0AAC9VJJ8_9ENTR</name>
<dbReference type="GO" id="GO:0008168">
    <property type="term" value="F:methyltransferase activity"/>
    <property type="evidence" value="ECO:0007669"/>
    <property type="project" value="UniProtKB-KW"/>
</dbReference>
<evidence type="ECO:0000256" key="6">
    <source>
        <dbReference type="ARBA" id="ARBA00022989"/>
    </source>
</evidence>
<feature type="domain" description="Prepilin peptidase A24 N-terminal" evidence="12">
    <location>
        <begin position="20"/>
        <end position="121"/>
    </location>
</feature>
<feature type="transmembrane region" description="Helical" evidence="10">
    <location>
        <begin position="159"/>
        <end position="177"/>
    </location>
</feature>
<dbReference type="RefSeq" id="WP_095033851.1">
    <property type="nucleotide sequence ID" value="NZ_CAWNMT010000001.1"/>
</dbReference>
<feature type="transmembrane region" description="Helical" evidence="10">
    <location>
        <begin position="12"/>
        <end position="36"/>
    </location>
</feature>
<dbReference type="GO" id="GO:0006465">
    <property type="term" value="P:signal peptide processing"/>
    <property type="evidence" value="ECO:0007669"/>
    <property type="project" value="TreeGrafter"/>
</dbReference>
<comment type="subcellular location">
    <subcellularLocation>
        <location evidence="1">Cell inner membrane</location>
        <topology evidence="1">Multi-pass membrane protein</topology>
    </subcellularLocation>
    <subcellularLocation>
        <location evidence="9">Cell membrane</location>
        <topology evidence="9">Multi-pass membrane protein</topology>
    </subcellularLocation>
</comment>
<reference evidence="13" key="1">
    <citation type="submission" date="2017-08" db="EMBL/GenBank/DDBJ databases">
        <title>Genome sequence of Candidatus Hamiltonella defensa from Acyrthosiphon pisum strain MI47.</title>
        <authorList>
            <person name="Patel V.A."/>
            <person name="Chevignon G."/>
            <person name="Russell J.A."/>
            <person name="Oliver K.M."/>
        </authorList>
    </citation>
    <scope>NUCLEOTIDE SEQUENCE</scope>
    <source>
        <strain evidence="13">MI47</strain>
    </source>
</reference>
<keyword evidence="5 9" id="KW-0812">Transmembrane</keyword>
<keyword evidence="9" id="KW-0511">Multifunctional enzyme</keyword>
<dbReference type="InterPro" id="IPR014032">
    <property type="entry name" value="Peptidase_A24A_bac"/>
</dbReference>
<keyword evidence="9" id="KW-0808">Transferase</keyword>
<evidence type="ECO:0000313" key="14">
    <source>
        <dbReference type="Proteomes" id="UP000792865"/>
    </source>
</evidence>
<keyword evidence="7 10" id="KW-0472">Membrane</keyword>
<gene>
    <name evidence="13" type="ORF">CJJ18_01210</name>
</gene>
<dbReference type="EC" id="3.4.23.43" evidence="9"/>
<dbReference type="EMBL" id="CP022932">
    <property type="protein sequence ID" value="ASV32971.1"/>
    <property type="molecule type" value="Genomic_DNA"/>
</dbReference>
<sequence length="281" mass="31672">MMIQLKMLENMPFVLVVIFIFGLVIGSFLNVVIYRYPKMLEHAWRLEAQNELGIPSKKTERFDFILPPSHCIECQTPLRFYDKIPLLSWLYLKGQCRFCRKKIGLRYPAVELFTGIAFTLPVIFWGFSLWALAMMGCSVLLIILSLIDVDHLWLPNSLNYALLWLGLLVALLGYSPLNLSQAVSGVMIGYFALWSLYWGFKFLSGREGLGSGDFLLFGALGAWVGVQNLIYVALISSFSGILFTLLSGRTKDKIPFGIWLALGGWSVLLFPGFMGLLSKST</sequence>
<comment type="function">
    <text evidence="9">Plays an essential role in type IV pili and type II pseudopili formation by proteolytically removing the leader sequence from substrate proteins and subsequently monomethylating the alpha-amino group of the newly exposed N-terminal phenylalanine.</text>
</comment>
<dbReference type="Pfam" id="PF06750">
    <property type="entry name" value="A24_N_bact"/>
    <property type="match status" value="1"/>
</dbReference>
<evidence type="ECO:0000256" key="5">
    <source>
        <dbReference type="ARBA" id="ARBA00022692"/>
    </source>
</evidence>
<evidence type="ECO:0000313" key="13">
    <source>
        <dbReference type="EMBL" id="ASV32971.1"/>
    </source>
</evidence>
<evidence type="ECO:0000256" key="4">
    <source>
        <dbReference type="ARBA" id="ARBA00022519"/>
    </source>
</evidence>
<feature type="transmembrane region" description="Helical" evidence="10">
    <location>
        <begin position="103"/>
        <end position="123"/>
    </location>
</feature>
<evidence type="ECO:0000256" key="1">
    <source>
        <dbReference type="ARBA" id="ARBA00004429"/>
    </source>
</evidence>
<dbReference type="GO" id="GO:0004190">
    <property type="term" value="F:aspartic-type endopeptidase activity"/>
    <property type="evidence" value="ECO:0007669"/>
    <property type="project" value="UniProtKB-EC"/>
</dbReference>
<keyword evidence="6 10" id="KW-1133">Transmembrane helix</keyword>
<evidence type="ECO:0000256" key="2">
    <source>
        <dbReference type="ARBA" id="ARBA00005801"/>
    </source>
</evidence>
<organism evidence="13 14">
    <name type="scientific">Candidatus Williamhamiltonella defendens</name>
    <dbReference type="NCBI Taxonomy" id="138072"/>
    <lineage>
        <taxon>Bacteria</taxon>
        <taxon>Pseudomonadati</taxon>
        <taxon>Pseudomonadota</taxon>
        <taxon>Gammaproteobacteria</taxon>
        <taxon>Enterobacterales</taxon>
        <taxon>Enterobacteriaceae</taxon>
        <taxon>aphid secondary symbionts</taxon>
        <taxon>Candidatus Williamhamiltonella</taxon>
    </lineage>
</organism>
<keyword evidence="9" id="KW-0489">Methyltransferase</keyword>
<comment type="similarity">
    <text evidence="2 8">Belongs to the peptidase A24 family.</text>
</comment>
<dbReference type="GO" id="GO:0005886">
    <property type="term" value="C:plasma membrane"/>
    <property type="evidence" value="ECO:0007669"/>
    <property type="project" value="UniProtKB-SubCell"/>
</dbReference>
<dbReference type="Proteomes" id="UP000792865">
    <property type="component" value="Chromosome"/>
</dbReference>
<keyword evidence="9" id="KW-0378">Hydrolase</keyword>
<dbReference type="InterPro" id="IPR000045">
    <property type="entry name" value="Prepilin_IV_endopep_pep"/>
</dbReference>
<feature type="transmembrane region" description="Helical" evidence="10">
    <location>
        <begin position="215"/>
        <end position="236"/>
    </location>
</feature>
<dbReference type="PANTHER" id="PTHR30487">
    <property type="entry name" value="TYPE 4 PREPILIN-LIKE PROTEINS LEADER PEPTIDE-PROCESSING ENZYME"/>
    <property type="match status" value="1"/>
</dbReference>
<keyword evidence="4" id="KW-0997">Cell inner membrane</keyword>
<dbReference type="AlphaFoldDB" id="A0AAC9VJJ8"/>
<evidence type="ECO:0000256" key="8">
    <source>
        <dbReference type="RuleBase" id="RU003793"/>
    </source>
</evidence>
<evidence type="ECO:0000256" key="3">
    <source>
        <dbReference type="ARBA" id="ARBA00022475"/>
    </source>
</evidence>
<dbReference type="InterPro" id="IPR010627">
    <property type="entry name" value="Prepilin_pept_A24_N"/>
</dbReference>
<keyword evidence="3" id="KW-1003">Cell membrane</keyword>
<dbReference type="Pfam" id="PF01478">
    <property type="entry name" value="Peptidase_A24"/>
    <property type="match status" value="1"/>
</dbReference>
<accession>A0AAC9VJJ8</accession>
<dbReference type="Gene3D" id="1.20.120.1220">
    <property type="match status" value="1"/>
</dbReference>
<feature type="transmembrane region" description="Helical" evidence="10">
    <location>
        <begin position="256"/>
        <end position="277"/>
    </location>
</feature>
<evidence type="ECO:0000259" key="12">
    <source>
        <dbReference type="Pfam" id="PF06750"/>
    </source>
</evidence>
<comment type="catalytic activity">
    <reaction evidence="9">
        <text>Typically cleaves a -Gly-|-Phe- bond to release an N-terminal, basic peptide of 5-8 residues from type IV prepilin, and then N-methylates the new N-terminal amino group, the methyl donor being S-adenosyl-L-methionine.</text>
        <dbReference type="EC" id="3.4.23.43"/>
    </reaction>
</comment>
<evidence type="ECO:0000256" key="9">
    <source>
        <dbReference type="RuleBase" id="RU003794"/>
    </source>
</evidence>
<feature type="domain" description="Prepilin type IV endopeptidase peptidase" evidence="11">
    <location>
        <begin position="138"/>
        <end position="245"/>
    </location>
</feature>
<evidence type="ECO:0000256" key="7">
    <source>
        <dbReference type="ARBA" id="ARBA00023136"/>
    </source>
</evidence>
<feature type="transmembrane region" description="Helical" evidence="10">
    <location>
        <begin position="129"/>
        <end position="147"/>
    </location>
</feature>
<dbReference type="EC" id="2.1.1.-" evidence="9"/>
<evidence type="ECO:0000256" key="10">
    <source>
        <dbReference type="SAM" id="Phobius"/>
    </source>
</evidence>
<keyword evidence="9" id="KW-0645">Protease</keyword>
<protein>
    <recommendedName>
        <fullName evidence="9">Prepilin leader peptidase/N-methyltransferase</fullName>
        <ecNumber evidence="9">2.1.1.-</ecNumber>
        <ecNumber evidence="9">3.4.23.43</ecNumber>
    </recommendedName>
</protein>
<dbReference type="InterPro" id="IPR050882">
    <property type="entry name" value="Prepilin_peptidase/N-MTase"/>
</dbReference>